<dbReference type="InterPro" id="IPR016181">
    <property type="entry name" value="Acyl_CoA_acyltransferase"/>
</dbReference>
<accession>A0A5C4TJ86</accession>
<feature type="domain" description="N-acetyltransferase" evidence="1">
    <location>
        <begin position="32"/>
        <end position="187"/>
    </location>
</feature>
<gene>
    <name evidence="2" type="ORF">DID87_03680</name>
</gene>
<protein>
    <submittedName>
        <fullName evidence="2">N-acetyltransferase</fullName>
    </submittedName>
</protein>
<proteinExistence type="predicted"/>
<dbReference type="InterPro" id="IPR000182">
    <property type="entry name" value="GNAT_dom"/>
</dbReference>
<dbReference type="RefSeq" id="WP_056958076.1">
    <property type="nucleotide sequence ID" value="NZ_BAAAXT010000018.1"/>
</dbReference>
<comment type="caution">
    <text evidence="2">The sequence shown here is derived from an EMBL/GenBank/DDBJ whole genome shotgun (WGS) entry which is preliminary data.</text>
</comment>
<dbReference type="Proteomes" id="UP000313312">
    <property type="component" value="Unassembled WGS sequence"/>
</dbReference>
<name>A0A5C4TJ86_FRUSA</name>
<dbReference type="AlphaFoldDB" id="A0A5C4TJ86"/>
<dbReference type="PANTHER" id="PTHR47542:SF2">
    <property type="entry name" value="ACYL-COA N-ACYLTRANSFERASES (NAT) SUPERFAMILY PROTEIN"/>
    <property type="match status" value="1"/>
</dbReference>
<dbReference type="Pfam" id="PF00583">
    <property type="entry name" value="Acetyltransf_1"/>
    <property type="match status" value="1"/>
</dbReference>
<sequence length="199" mass="23006">MLNKCKQLYLKYKRKRKEEKIDEALQFKNQIVTISDIKYFLGKGMMTDVPEILKLDQDAYGSEMKWSKARFLDELKNSKNSFYLILRKNDELVGFICISLCRDEKCAHIENLAIKPGLQGQGLGYFLVTTVVQRARQMGLKQIDMTCRVQNIKTQDLFKDLGFVQAGIKPDFYKDGSDAVCLQLHLNKINYIGSKNFGR</sequence>
<reference evidence="2 3" key="1">
    <citation type="submission" date="2018-05" db="EMBL/GenBank/DDBJ databases">
        <title>Lactobacillus sanfranciscensis Ah4 draft denome sequence.</title>
        <authorList>
            <person name="Zhang G."/>
        </authorList>
    </citation>
    <scope>NUCLEOTIDE SEQUENCE [LARGE SCALE GENOMIC DNA]</scope>
    <source>
        <strain evidence="2 3">Ah4</strain>
    </source>
</reference>
<dbReference type="SUPFAM" id="SSF55729">
    <property type="entry name" value="Acyl-CoA N-acyltransferases (Nat)"/>
    <property type="match status" value="1"/>
</dbReference>
<dbReference type="GO" id="GO:0016747">
    <property type="term" value="F:acyltransferase activity, transferring groups other than amino-acyl groups"/>
    <property type="evidence" value="ECO:0007669"/>
    <property type="project" value="InterPro"/>
</dbReference>
<organism evidence="2 3">
    <name type="scientific">Fructilactobacillus sanfranciscensis</name>
    <name type="common">Lactobacillus sanfranciscensis</name>
    <dbReference type="NCBI Taxonomy" id="1625"/>
    <lineage>
        <taxon>Bacteria</taxon>
        <taxon>Bacillati</taxon>
        <taxon>Bacillota</taxon>
        <taxon>Bacilli</taxon>
        <taxon>Lactobacillales</taxon>
        <taxon>Lactobacillaceae</taxon>
        <taxon>Fructilactobacillus</taxon>
    </lineage>
</organism>
<evidence type="ECO:0000313" key="3">
    <source>
        <dbReference type="Proteomes" id="UP000313312"/>
    </source>
</evidence>
<evidence type="ECO:0000313" key="2">
    <source>
        <dbReference type="EMBL" id="TNK90530.1"/>
    </source>
</evidence>
<evidence type="ECO:0000259" key="1">
    <source>
        <dbReference type="PROSITE" id="PS51186"/>
    </source>
</evidence>
<dbReference type="GeneID" id="93160362"/>
<dbReference type="EMBL" id="QFCR01000008">
    <property type="protein sequence ID" value="TNK90530.1"/>
    <property type="molecule type" value="Genomic_DNA"/>
</dbReference>
<keyword evidence="2" id="KW-0808">Transferase</keyword>
<dbReference type="PANTHER" id="PTHR47542">
    <property type="entry name" value="ACYL-COA N-ACYLTRANSFERASES (NAT) SUPERFAMILY PROTEIN"/>
    <property type="match status" value="1"/>
</dbReference>
<dbReference type="Gene3D" id="3.40.630.30">
    <property type="match status" value="1"/>
</dbReference>
<dbReference type="PROSITE" id="PS51186">
    <property type="entry name" value="GNAT"/>
    <property type="match status" value="1"/>
</dbReference>
<dbReference type="CDD" id="cd04301">
    <property type="entry name" value="NAT_SF"/>
    <property type="match status" value="1"/>
</dbReference>